<sequence length="618" mass="64557">MMSTDFASIAPPLASLATGVVSAALYGRKRKWINALLAGVAGVALALMVADLRLPAAGAGALAVDTGSAGQLSDADRLAIPRAAAIALTGDGLREAEWRDLPARPVQWKPAAADLLWLDFPRTMSLGRIFTLTVRRAPAQAGWRLQLLAENKQVLADSGAAATSAPGASETTAVATANAVAAATAIAVSGAAKATTATGAPVATAAPGRGVTTAAAGNVAPVPQLSVQWLPPVAENMVLQARLLDAAGKIVAQGPIPLQVKDALPLQIQGRFDAPSFDARALNQLLADGSAIVDWSVTLGKAIARSETARAPLTAPNAMFVDAAYVEHLSPSARAALLAQTGQGVPMVILGGNAADASLWQRELGLSLRQQSPTTEKEDVRQFSVAGVALSMPPATLNPADNVGAPWSVLARDGKKQPWLWQRDLRQGRVIWIGVSDWHRYAISAPQALTLWWQGAMDQIALASVQKAGWQLPDAMPLPGLRSELCAQGAKAGTTLQVEGAAELRLQSRADKADAICTALWPQKSGWMKFTSAGVAEPGLEYVYAAQDWPAWQRALRRDATAQYAARALPVSVGVGAGVNSESASEPASRPLPVAPFAVLFALCMLGLWWREQRQPAA</sequence>
<name>A0ABX0FES1_9BURK</name>
<keyword evidence="1" id="KW-0812">Transmembrane</keyword>
<evidence type="ECO:0008006" key="4">
    <source>
        <dbReference type="Google" id="ProtNLM"/>
    </source>
</evidence>
<organism evidence="2 3">
    <name type="scientific">Duganella aceris</name>
    <dbReference type="NCBI Taxonomy" id="2703883"/>
    <lineage>
        <taxon>Bacteria</taxon>
        <taxon>Pseudomonadati</taxon>
        <taxon>Pseudomonadota</taxon>
        <taxon>Betaproteobacteria</taxon>
        <taxon>Burkholderiales</taxon>
        <taxon>Oxalobacteraceae</taxon>
        <taxon>Telluria group</taxon>
        <taxon>Duganella</taxon>
    </lineage>
</organism>
<keyword evidence="3" id="KW-1185">Reference proteome</keyword>
<keyword evidence="1" id="KW-0472">Membrane</keyword>
<protein>
    <recommendedName>
        <fullName evidence="4">DUF3999 family protein</fullName>
    </recommendedName>
</protein>
<dbReference type="Proteomes" id="UP000666369">
    <property type="component" value="Unassembled WGS sequence"/>
</dbReference>
<feature type="transmembrane region" description="Helical" evidence="1">
    <location>
        <begin position="6"/>
        <end position="25"/>
    </location>
</feature>
<evidence type="ECO:0000313" key="2">
    <source>
        <dbReference type="EMBL" id="NGZ83037.1"/>
    </source>
</evidence>
<gene>
    <name evidence="2" type="ORF">GW587_02025</name>
</gene>
<accession>A0ABX0FES1</accession>
<evidence type="ECO:0000256" key="1">
    <source>
        <dbReference type="SAM" id="Phobius"/>
    </source>
</evidence>
<keyword evidence="1" id="KW-1133">Transmembrane helix</keyword>
<evidence type="ECO:0000313" key="3">
    <source>
        <dbReference type="Proteomes" id="UP000666369"/>
    </source>
</evidence>
<feature type="transmembrane region" description="Helical" evidence="1">
    <location>
        <begin position="32"/>
        <end position="50"/>
    </location>
</feature>
<dbReference type="EMBL" id="JAADJT010000001">
    <property type="protein sequence ID" value="NGZ83037.1"/>
    <property type="molecule type" value="Genomic_DNA"/>
</dbReference>
<comment type="caution">
    <text evidence="2">The sequence shown here is derived from an EMBL/GenBank/DDBJ whole genome shotgun (WGS) entry which is preliminary data.</text>
</comment>
<reference evidence="3" key="1">
    <citation type="submission" date="2023-07" db="EMBL/GenBank/DDBJ databases">
        <title>Duganella aceri sp. nov., isolated from tree sap.</title>
        <authorList>
            <person name="Kim I.S."/>
        </authorList>
    </citation>
    <scope>NUCLEOTIDE SEQUENCE [LARGE SCALE GENOMIC DNA]</scope>
    <source>
        <strain evidence="3">SAP-35</strain>
    </source>
</reference>
<proteinExistence type="predicted"/>